<name>A0A1L6BZT4_9APIC</name>
<evidence type="ECO:0000313" key="1">
    <source>
        <dbReference type="EMBL" id="APQ42914.1"/>
    </source>
</evidence>
<accession>A0A1L6BZT4</accession>
<dbReference type="AlphaFoldDB" id="A0A1L6BZT4"/>
<gene>
    <name evidence="1" type="ORF">BLAP_10</name>
</gene>
<protein>
    <submittedName>
        <fullName evidence="1">Ribosomal protein S5</fullName>
    </submittedName>
</protein>
<keyword evidence="1" id="KW-0687">Ribonucleoprotein</keyword>
<dbReference type="EMBL" id="KX881915">
    <property type="protein sequence ID" value="APQ42914.1"/>
    <property type="molecule type" value="Genomic_DNA"/>
</dbReference>
<organism evidence="1">
    <name type="scientific">Babesia sp. Lintan</name>
    <dbReference type="NCBI Taxonomy" id="462223"/>
    <lineage>
        <taxon>Eukaryota</taxon>
        <taxon>Sar</taxon>
        <taxon>Alveolata</taxon>
        <taxon>Apicomplexa</taxon>
        <taxon>Aconoidasida</taxon>
        <taxon>Piroplasmida</taxon>
        <taxon>Babesiidae</taxon>
        <taxon>Babesia</taxon>
    </lineage>
</organism>
<keyword evidence="1" id="KW-0689">Ribosomal protein</keyword>
<sequence>MVEEIIEDCIEVFNCSLGTLYSKTPYFATKRIHKIKNQYGNYIKKCAFKYKLNLLNCFYSYTYAYLSRFVYEYLYTTQYMKHNFITKNNNCNTLVLYYNKIFIKKKQKKSMKYDLIIGSGSNTSWVGVGSSKNSIYRNACDQASIKSTQYIYNLNFKPNDYKVFKYKNYKFSLLDKSTNKYNLNIYNNIALLSGVKKYKLISHTNSKTKILLGAILHYAS</sequence>
<reference evidence="1" key="1">
    <citation type="journal article" date="2016" name="Vet. Parasitol.">
        <title>The apicoplast genomes of two taxonomic units of Babesia from sheep.</title>
        <authorList>
            <person name="Wang T."/>
            <person name="Guan G."/>
            <person name="Korhonen P.K."/>
            <person name="Koehler A.V."/>
            <person name="Hall R.S."/>
            <person name="Young N.D."/>
            <person name="Yin H."/>
            <person name="Gasser R.B."/>
        </authorList>
    </citation>
    <scope>NUCLEOTIDE SEQUENCE</scope>
</reference>
<proteinExistence type="predicted"/>
<dbReference type="GO" id="GO:0005840">
    <property type="term" value="C:ribosome"/>
    <property type="evidence" value="ECO:0007669"/>
    <property type="project" value="UniProtKB-KW"/>
</dbReference>